<proteinExistence type="inferred from homology"/>
<evidence type="ECO:0000259" key="12">
    <source>
        <dbReference type="PROSITE" id="PS51721"/>
    </source>
</evidence>
<feature type="binding site" evidence="10">
    <location>
        <position position="247"/>
    </location>
    <ligand>
        <name>Zn(2+)</name>
        <dbReference type="ChEBI" id="CHEBI:29105"/>
    </ligand>
</feature>
<reference evidence="13 14" key="1">
    <citation type="submission" date="2018-09" db="EMBL/GenBank/DDBJ databases">
        <title>Genomic Encyclopedia of Archaeal and Bacterial Type Strains, Phase II (KMG-II): from individual species to whole genera.</title>
        <authorList>
            <person name="Goeker M."/>
        </authorList>
    </citation>
    <scope>NUCLEOTIDE SEQUENCE [LARGE SCALE GENOMIC DNA]</scope>
    <source>
        <strain evidence="13 14">DSM 17008</strain>
    </source>
</reference>
<dbReference type="InterPro" id="IPR010914">
    <property type="entry name" value="RsgA_GTPase_dom"/>
</dbReference>
<comment type="cofactor">
    <cofactor evidence="10">
        <name>Zn(2+)</name>
        <dbReference type="ChEBI" id="CHEBI:29105"/>
    </cofactor>
    <text evidence="10">Binds 1 zinc ion per subunit.</text>
</comment>
<keyword evidence="2 10" id="KW-0690">Ribosome biogenesis</keyword>
<evidence type="ECO:0000256" key="8">
    <source>
        <dbReference type="ARBA" id="ARBA00022884"/>
    </source>
</evidence>
<dbReference type="Pfam" id="PF03193">
    <property type="entry name" value="RsgA_GTPase"/>
    <property type="match status" value="1"/>
</dbReference>
<dbReference type="GO" id="GO:0005525">
    <property type="term" value="F:GTP binding"/>
    <property type="evidence" value="ECO:0007669"/>
    <property type="project" value="UniProtKB-UniRule"/>
</dbReference>
<keyword evidence="4 10" id="KW-0699">rRNA-binding</keyword>
<keyword evidence="1 10" id="KW-0963">Cytoplasm</keyword>
<feature type="binding site" evidence="10">
    <location>
        <begin position="166"/>
        <end position="174"/>
    </location>
    <ligand>
        <name>GTP</name>
        <dbReference type="ChEBI" id="CHEBI:37565"/>
    </ligand>
</feature>
<dbReference type="SUPFAM" id="SSF52540">
    <property type="entry name" value="P-loop containing nucleoside triphosphate hydrolases"/>
    <property type="match status" value="1"/>
</dbReference>
<sequence length="292" mass="33151">MREGLIIKALSGFYYVKNDDGVFQCRGRGLFRKQKISPLVGDRVEFDADNDKEGYVQEIKERKNELVRPSVANIDQGILVFSAVEPVFSTMLLDRFLVHLEAHDIEPVIVVTKKDLASPSEQEEIEKYADLYRSIGYSVYFLSVQTPESLEQISHLFAGKLSIFAGQSGVGKSTLLNYLNPKLHLETGVISDHLKRGKHTTRHVELVEVFGGLVADTPGFSSLEFTGLLKENVDIYFPEMAERLPDCKFRGCKHIKEPGCAVTAAWKEGTIADHRYQHYLQFYKEIADIRRY</sequence>
<keyword evidence="8 10" id="KW-0694">RNA-binding</keyword>
<dbReference type="InterPro" id="IPR030378">
    <property type="entry name" value="G_CP_dom"/>
</dbReference>
<gene>
    <name evidence="10" type="primary">rsgA</name>
    <name evidence="13" type="ORF">ATL39_1112</name>
</gene>
<evidence type="ECO:0000256" key="1">
    <source>
        <dbReference type="ARBA" id="ARBA00022490"/>
    </source>
</evidence>
<evidence type="ECO:0000256" key="6">
    <source>
        <dbReference type="ARBA" id="ARBA00022801"/>
    </source>
</evidence>
<name>A0A419V601_9BACL</name>
<evidence type="ECO:0000256" key="9">
    <source>
        <dbReference type="ARBA" id="ARBA00023134"/>
    </source>
</evidence>
<dbReference type="EMBL" id="RAPK01000007">
    <property type="protein sequence ID" value="RKD75413.1"/>
    <property type="molecule type" value="Genomic_DNA"/>
</dbReference>
<keyword evidence="6 10" id="KW-0378">Hydrolase</keyword>
<evidence type="ECO:0000256" key="3">
    <source>
        <dbReference type="ARBA" id="ARBA00022723"/>
    </source>
</evidence>
<dbReference type="HAMAP" id="MF_01820">
    <property type="entry name" value="GTPase_RsgA"/>
    <property type="match status" value="1"/>
</dbReference>
<dbReference type="GO" id="GO:0046872">
    <property type="term" value="F:metal ion binding"/>
    <property type="evidence" value="ECO:0007669"/>
    <property type="project" value="UniProtKB-KW"/>
</dbReference>
<dbReference type="SUPFAM" id="SSF50249">
    <property type="entry name" value="Nucleic acid-binding proteins"/>
    <property type="match status" value="1"/>
</dbReference>
<accession>A0A419V601</accession>
<comment type="caution">
    <text evidence="13">The sequence shown here is derived from an EMBL/GenBank/DDBJ whole genome shotgun (WGS) entry which is preliminary data.</text>
</comment>
<keyword evidence="5 10" id="KW-0547">Nucleotide-binding</keyword>
<dbReference type="InterPro" id="IPR027417">
    <property type="entry name" value="P-loop_NTPase"/>
</dbReference>
<dbReference type="GO" id="GO:0003924">
    <property type="term" value="F:GTPase activity"/>
    <property type="evidence" value="ECO:0007669"/>
    <property type="project" value="UniProtKB-UniRule"/>
</dbReference>
<comment type="subunit">
    <text evidence="10">Monomer. Associates with 30S ribosomal subunit, binds 16S rRNA.</text>
</comment>
<dbReference type="PANTHER" id="PTHR32120">
    <property type="entry name" value="SMALL RIBOSOMAL SUBUNIT BIOGENESIS GTPASE RSGA"/>
    <property type="match status" value="1"/>
</dbReference>
<dbReference type="GO" id="GO:0005737">
    <property type="term" value="C:cytoplasm"/>
    <property type="evidence" value="ECO:0007669"/>
    <property type="project" value="UniProtKB-SubCell"/>
</dbReference>
<dbReference type="Proteomes" id="UP000285120">
    <property type="component" value="Unassembled WGS sequence"/>
</dbReference>
<dbReference type="CDD" id="cd04466">
    <property type="entry name" value="S1_YloQ_GTPase"/>
    <property type="match status" value="1"/>
</dbReference>
<dbReference type="GO" id="GO:0019843">
    <property type="term" value="F:rRNA binding"/>
    <property type="evidence" value="ECO:0007669"/>
    <property type="project" value="UniProtKB-KW"/>
</dbReference>
<feature type="binding site" evidence="10">
    <location>
        <position position="254"/>
    </location>
    <ligand>
        <name>Zn(2+)</name>
        <dbReference type="ChEBI" id="CHEBI:29105"/>
    </ligand>
</feature>
<comment type="similarity">
    <text evidence="10">Belongs to the TRAFAC class YlqF/YawG GTPase family. RsgA subfamily.</text>
</comment>
<dbReference type="Gene3D" id="3.40.50.300">
    <property type="entry name" value="P-loop containing nucleotide triphosphate hydrolases"/>
    <property type="match status" value="1"/>
</dbReference>
<evidence type="ECO:0000256" key="4">
    <source>
        <dbReference type="ARBA" id="ARBA00022730"/>
    </source>
</evidence>
<dbReference type="InterPro" id="IPR012340">
    <property type="entry name" value="NA-bd_OB-fold"/>
</dbReference>
<feature type="domain" description="EngC GTPase" evidence="11">
    <location>
        <begin position="72"/>
        <end position="221"/>
    </location>
</feature>
<evidence type="ECO:0000313" key="13">
    <source>
        <dbReference type="EMBL" id="RKD75413.1"/>
    </source>
</evidence>
<evidence type="ECO:0000256" key="5">
    <source>
        <dbReference type="ARBA" id="ARBA00022741"/>
    </source>
</evidence>
<dbReference type="InterPro" id="IPR004881">
    <property type="entry name" value="Ribosome_biogen_GTPase_RsgA"/>
</dbReference>
<dbReference type="OrthoDB" id="9809485at2"/>
<dbReference type="CDD" id="cd01854">
    <property type="entry name" value="YjeQ_EngC"/>
    <property type="match status" value="1"/>
</dbReference>
<evidence type="ECO:0000256" key="10">
    <source>
        <dbReference type="HAMAP-Rule" id="MF_01820"/>
    </source>
</evidence>
<protein>
    <recommendedName>
        <fullName evidence="10">Small ribosomal subunit biogenesis GTPase RsgA</fullName>
        <ecNumber evidence="10">3.6.1.-</ecNumber>
    </recommendedName>
</protein>
<dbReference type="InterPro" id="IPR031944">
    <property type="entry name" value="RsgA_N"/>
</dbReference>
<dbReference type="Pfam" id="PF16745">
    <property type="entry name" value="RsgA_N"/>
    <property type="match status" value="1"/>
</dbReference>
<evidence type="ECO:0000313" key="14">
    <source>
        <dbReference type="Proteomes" id="UP000285120"/>
    </source>
</evidence>
<keyword evidence="14" id="KW-1185">Reference proteome</keyword>
<keyword evidence="9 10" id="KW-0342">GTP-binding</keyword>
<dbReference type="PROSITE" id="PS51721">
    <property type="entry name" value="G_CP"/>
    <property type="match status" value="1"/>
</dbReference>
<feature type="binding site" evidence="10">
    <location>
        <position position="252"/>
    </location>
    <ligand>
        <name>Zn(2+)</name>
        <dbReference type="ChEBI" id="CHEBI:29105"/>
    </ligand>
</feature>
<organism evidence="13 14">
    <name type="scientific">Sinobaca qinghaiensis</name>
    <dbReference type="NCBI Taxonomy" id="342944"/>
    <lineage>
        <taxon>Bacteria</taxon>
        <taxon>Bacillati</taxon>
        <taxon>Bacillota</taxon>
        <taxon>Bacilli</taxon>
        <taxon>Bacillales</taxon>
        <taxon>Sporolactobacillaceae</taxon>
        <taxon>Sinobaca</taxon>
    </lineage>
</organism>
<evidence type="ECO:0000259" key="11">
    <source>
        <dbReference type="PROSITE" id="PS50936"/>
    </source>
</evidence>
<dbReference type="PROSITE" id="PS50936">
    <property type="entry name" value="ENGC_GTPASE"/>
    <property type="match status" value="1"/>
</dbReference>
<comment type="subcellular location">
    <subcellularLocation>
        <location evidence="10">Cytoplasm</location>
    </subcellularLocation>
</comment>
<dbReference type="Gene3D" id="1.10.40.50">
    <property type="entry name" value="Probable gtpase engc, domain 3"/>
    <property type="match status" value="1"/>
</dbReference>
<comment type="function">
    <text evidence="10">One of several proteins that assist in the late maturation steps of the functional core of the 30S ribosomal subunit. Helps release RbfA from mature subunits. May play a role in the assembly of ribosomal proteins into the subunit. Circularly permuted GTPase that catalyzes slow GTP hydrolysis, GTPase activity is stimulated by the 30S ribosomal subunit.</text>
</comment>
<dbReference type="RefSeq" id="WP_120192293.1">
    <property type="nucleotide sequence ID" value="NZ_RAPK01000007.1"/>
</dbReference>
<keyword evidence="3 10" id="KW-0479">Metal-binding</keyword>
<feature type="domain" description="CP-type G" evidence="12">
    <location>
        <begin position="63"/>
        <end position="223"/>
    </location>
</feature>
<feature type="binding site" evidence="10">
    <location>
        <position position="260"/>
    </location>
    <ligand>
        <name>Zn(2+)</name>
        <dbReference type="ChEBI" id="CHEBI:29105"/>
    </ligand>
</feature>
<feature type="binding site" evidence="10">
    <location>
        <begin position="112"/>
        <end position="115"/>
    </location>
    <ligand>
        <name>GTP</name>
        <dbReference type="ChEBI" id="CHEBI:37565"/>
    </ligand>
</feature>
<dbReference type="AlphaFoldDB" id="A0A419V601"/>
<dbReference type="NCBIfam" id="TIGR00157">
    <property type="entry name" value="ribosome small subunit-dependent GTPase A"/>
    <property type="match status" value="1"/>
</dbReference>
<dbReference type="GO" id="GO:0042274">
    <property type="term" value="P:ribosomal small subunit biogenesis"/>
    <property type="evidence" value="ECO:0007669"/>
    <property type="project" value="UniProtKB-UniRule"/>
</dbReference>
<dbReference type="EC" id="3.6.1.-" evidence="10"/>
<evidence type="ECO:0000256" key="7">
    <source>
        <dbReference type="ARBA" id="ARBA00022833"/>
    </source>
</evidence>
<evidence type="ECO:0000256" key="2">
    <source>
        <dbReference type="ARBA" id="ARBA00022517"/>
    </source>
</evidence>
<dbReference type="Gene3D" id="2.40.50.140">
    <property type="entry name" value="Nucleic acid-binding proteins"/>
    <property type="match status" value="1"/>
</dbReference>
<keyword evidence="7 10" id="KW-0862">Zinc</keyword>
<dbReference type="PANTHER" id="PTHR32120:SF11">
    <property type="entry name" value="SMALL RIBOSOMAL SUBUNIT BIOGENESIS GTPASE RSGA 1, MITOCHONDRIAL-RELATED"/>
    <property type="match status" value="1"/>
</dbReference>